<dbReference type="EnsemblMetazoa" id="SMAR010611-RA">
    <property type="protein sequence ID" value="SMAR010611-PA"/>
    <property type="gene ID" value="SMAR010611"/>
</dbReference>
<feature type="compositionally biased region" description="Polar residues" evidence="9">
    <location>
        <begin position="470"/>
        <end position="479"/>
    </location>
</feature>
<keyword evidence="3 8" id="KW-0863">Zinc-finger</keyword>
<dbReference type="GO" id="GO:0006351">
    <property type="term" value="P:DNA-templated transcription"/>
    <property type="evidence" value="ECO:0007669"/>
    <property type="project" value="InterPro"/>
</dbReference>
<dbReference type="Gene3D" id="1.10.472.30">
    <property type="entry name" value="Transcription elongation factor S-II, central domain"/>
    <property type="match status" value="1"/>
</dbReference>
<evidence type="ECO:0000256" key="5">
    <source>
        <dbReference type="ARBA" id="ARBA00023015"/>
    </source>
</evidence>
<evidence type="ECO:0000256" key="6">
    <source>
        <dbReference type="ARBA" id="ARBA00023163"/>
    </source>
</evidence>
<evidence type="ECO:0000256" key="3">
    <source>
        <dbReference type="ARBA" id="ARBA00022771"/>
    </source>
</evidence>
<evidence type="ECO:0000259" key="11">
    <source>
        <dbReference type="PROSITE" id="PS51321"/>
    </source>
</evidence>
<evidence type="ECO:0000256" key="4">
    <source>
        <dbReference type="ARBA" id="ARBA00022833"/>
    </source>
</evidence>
<dbReference type="SUPFAM" id="SSF46942">
    <property type="entry name" value="Elongation factor TFIIS domain 2"/>
    <property type="match status" value="1"/>
</dbReference>
<dbReference type="HOGENOM" id="CLU_375816_0_0_1"/>
<evidence type="ECO:0000313" key="12">
    <source>
        <dbReference type="EnsemblMetazoa" id="SMAR010611-PA"/>
    </source>
</evidence>
<evidence type="ECO:0000256" key="7">
    <source>
        <dbReference type="ARBA" id="ARBA00023242"/>
    </source>
</evidence>
<dbReference type="eggNOG" id="KOG1632">
    <property type="taxonomic scope" value="Eukaryota"/>
</dbReference>
<dbReference type="PROSITE" id="PS51321">
    <property type="entry name" value="TFIIS_CENTRAL"/>
    <property type="match status" value="1"/>
</dbReference>
<feature type="domain" description="TFIIS central" evidence="11">
    <location>
        <begin position="260"/>
        <end position="385"/>
    </location>
</feature>
<evidence type="ECO:0000313" key="13">
    <source>
        <dbReference type="Proteomes" id="UP000014500"/>
    </source>
</evidence>
<evidence type="ECO:0000256" key="1">
    <source>
        <dbReference type="ARBA" id="ARBA00004123"/>
    </source>
</evidence>
<dbReference type="CDD" id="cd21541">
    <property type="entry name" value="SPOC_PHF3-like"/>
    <property type="match status" value="1"/>
</dbReference>
<dbReference type="InterPro" id="IPR006576">
    <property type="entry name" value="BRK_domain"/>
</dbReference>
<dbReference type="PhylomeDB" id="T1JA55"/>
<dbReference type="Pfam" id="PF07744">
    <property type="entry name" value="SPOC"/>
    <property type="match status" value="1"/>
</dbReference>
<feature type="compositionally biased region" description="Basic and acidic residues" evidence="9">
    <location>
        <begin position="521"/>
        <end position="550"/>
    </location>
</feature>
<evidence type="ECO:0008006" key="14">
    <source>
        <dbReference type="Google" id="ProtNLM"/>
    </source>
</evidence>
<feature type="domain" description="PHD-type" evidence="10">
    <location>
        <begin position="24"/>
        <end position="78"/>
    </location>
</feature>
<dbReference type="SMART" id="SM00249">
    <property type="entry name" value="PHD"/>
    <property type="match status" value="1"/>
</dbReference>
<dbReference type="SUPFAM" id="SSF57903">
    <property type="entry name" value="FYVE/PHD zinc finger"/>
    <property type="match status" value="1"/>
</dbReference>
<protein>
    <recommendedName>
        <fullName evidence="14">PHD-type domain-containing protein</fullName>
    </recommendedName>
</protein>
<comment type="subcellular location">
    <subcellularLocation>
        <location evidence="1">Nucleus</location>
    </subcellularLocation>
</comment>
<dbReference type="GO" id="GO:0008270">
    <property type="term" value="F:zinc ion binding"/>
    <property type="evidence" value="ECO:0007669"/>
    <property type="project" value="UniProtKB-KW"/>
</dbReference>
<feature type="region of interest" description="Disordered" evidence="9">
    <location>
        <begin position="453"/>
        <end position="571"/>
    </location>
</feature>
<name>T1JA55_STRMM</name>
<reference evidence="13" key="1">
    <citation type="submission" date="2011-05" db="EMBL/GenBank/DDBJ databases">
        <authorList>
            <person name="Richards S.R."/>
            <person name="Qu J."/>
            <person name="Jiang H."/>
            <person name="Jhangiani S.N."/>
            <person name="Agravi P."/>
            <person name="Goodspeed R."/>
            <person name="Gross S."/>
            <person name="Mandapat C."/>
            <person name="Jackson L."/>
            <person name="Mathew T."/>
            <person name="Pu L."/>
            <person name="Thornton R."/>
            <person name="Saada N."/>
            <person name="Wilczek-Boney K.B."/>
            <person name="Lee S."/>
            <person name="Kovar C."/>
            <person name="Wu Y."/>
            <person name="Scherer S.E."/>
            <person name="Worley K.C."/>
            <person name="Muzny D.M."/>
            <person name="Gibbs R."/>
        </authorList>
    </citation>
    <scope>NUCLEOTIDE SEQUENCE</scope>
    <source>
        <strain evidence="13">Brora</strain>
    </source>
</reference>
<dbReference type="OMA" id="QICGRIN"/>
<feature type="region of interest" description="Disordered" evidence="9">
    <location>
        <begin position="217"/>
        <end position="260"/>
    </location>
</feature>
<dbReference type="Pfam" id="PF07500">
    <property type="entry name" value="TFIIS_M"/>
    <property type="match status" value="1"/>
</dbReference>
<organism evidence="12 13">
    <name type="scientific">Strigamia maritima</name>
    <name type="common">European centipede</name>
    <name type="synonym">Geophilus maritimus</name>
    <dbReference type="NCBI Taxonomy" id="126957"/>
    <lineage>
        <taxon>Eukaryota</taxon>
        <taxon>Metazoa</taxon>
        <taxon>Ecdysozoa</taxon>
        <taxon>Arthropoda</taxon>
        <taxon>Myriapoda</taxon>
        <taxon>Chilopoda</taxon>
        <taxon>Pleurostigmophora</taxon>
        <taxon>Geophilomorpha</taxon>
        <taxon>Linotaeniidae</taxon>
        <taxon>Strigamia</taxon>
    </lineage>
</organism>
<dbReference type="InterPro" id="IPR037259">
    <property type="entry name" value="BRK_sf"/>
</dbReference>
<dbReference type="Gene3D" id="3.40.5.120">
    <property type="match status" value="1"/>
</dbReference>
<dbReference type="PANTHER" id="PTHR11477">
    <property type="entry name" value="TRANSCRIPTION FACTOR S-II ZINC FINGER DOMAIN-CONTAINING PROTEIN"/>
    <property type="match status" value="1"/>
</dbReference>
<dbReference type="Pfam" id="PF00628">
    <property type="entry name" value="PHD"/>
    <property type="match status" value="1"/>
</dbReference>
<dbReference type="EMBL" id="JH431984">
    <property type="status" value="NOT_ANNOTATED_CDS"/>
    <property type="molecule type" value="Genomic_DNA"/>
</dbReference>
<dbReference type="PROSITE" id="PS01359">
    <property type="entry name" value="ZF_PHD_1"/>
    <property type="match status" value="1"/>
</dbReference>
<keyword evidence="4" id="KW-0862">Zinc</keyword>
<reference evidence="12" key="2">
    <citation type="submission" date="2015-02" db="UniProtKB">
        <authorList>
            <consortium name="EnsemblMetazoa"/>
        </authorList>
    </citation>
    <scope>IDENTIFICATION</scope>
</reference>
<dbReference type="InterPro" id="IPR003618">
    <property type="entry name" value="TFIIS_cen_dom"/>
</dbReference>
<dbReference type="InterPro" id="IPR019786">
    <property type="entry name" value="Zinc_finger_PHD-type_CS"/>
</dbReference>
<feature type="compositionally biased region" description="Basic and acidic residues" evidence="9">
    <location>
        <begin position="481"/>
        <end position="511"/>
    </location>
</feature>
<dbReference type="SMART" id="SM00510">
    <property type="entry name" value="TFS2M"/>
    <property type="match status" value="1"/>
</dbReference>
<dbReference type="Proteomes" id="UP000014500">
    <property type="component" value="Unassembled WGS sequence"/>
</dbReference>
<dbReference type="InterPro" id="IPR019787">
    <property type="entry name" value="Znf_PHD-finger"/>
</dbReference>
<dbReference type="Gene3D" id="3.30.40.10">
    <property type="entry name" value="Zinc/RING finger domain, C3HC4 (zinc finger)"/>
    <property type="match status" value="1"/>
</dbReference>
<keyword evidence="13" id="KW-1185">Reference proteome</keyword>
<dbReference type="STRING" id="126957.T1JA55"/>
<dbReference type="SMART" id="SM00592">
    <property type="entry name" value="BRK"/>
    <property type="match status" value="1"/>
</dbReference>
<feature type="compositionally biased region" description="Low complexity" evidence="9">
    <location>
        <begin position="551"/>
        <end position="561"/>
    </location>
</feature>
<dbReference type="PANTHER" id="PTHR11477:SF51">
    <property type="entry name" value="PROTEIN PARTNER OF SNF, ISOFORM B"/>
    <property type="match status" value="1"/>
</dbReference>
<sequence>DNSDASFTDDPEDTDWCSEDDPDRLWCVCKQPHNDRFMILCESCKDWFHGTCVNVTRKLGKEMEKKGQDWFCPKCIKDKSKPKCEGVKEEFSCKDEVKSKIAAEIPAPLKRKPFRPNQLPSVISREKSFSTQLCIVGCGHSARCDSIYCSNECIQKHANESLQFLNKIGKSKPNESKKDDLARVVVWERGTGKILNGPNAPTESNLQSWLNDHPTFEVLRPGSAPSNKKVEKEKFLPEKRETPKKQSKPREPEHSGPEPIRLNVRKTLRDILIARCKDTEDVLISTDEIKKIVLAIEEELFKYFSDIGSKYKAKYRSLMFNIKDPKNHVWFYKGLFRKILKGKISPYKLVRMTPEELASKELAMWRERETKHALEIITREQKDVQMVPIIKKTHKGEIEIQDEPETIDFTEPTVEKPKKVETPVEPLTTMLIDTTERHRSHLFDLNCKICTGKVAPPADEPPPKKVKVATSISVEAKSSSTHKDRKEKGSKEKKDHSHSNKEKERERDRSKSKVKAKKEKSKQMSDSKTEEKVEKTAVKSILKETIDREPSSTVSISSPDSAMPSQSDADALNTRSIPSVWKGFIIMQDVAKLVAGAFRVSGPTDFLTQDVPDTIQICGRINPVIVWDYIGKVRHSGSKEFVVIRFQPANDEEKVAYVSLYHYLSSRKRFGVVGNAAKMVKDFYIIPLASHEPVPTVLKPFEGPGLEDPRPHMLLGVIIRHKGSNRKNKLGSETASDKQ</sequence>
<evidence type="ECO:0000256" key="2">
    <source>
        <dbReference type="ARBA" id="ARBA00022723"/>
    </source>
</evidence>
<evidence type="ECO:0000256" key="9">
    <source>
        <dbReference type="SAM" id="MobiDB-lite"/>
    </source>
</evidence>
<keyword evidence="6" id="KW-0804">Transcription</keyword>
<dbReference type="InterPro" id="IPR036575">
    <property type="entry name" value="TFIIS_cen_dom_sf"/>
</dbReference>
<evidence type="ECO:0000259" key="10">
    <source>
        <dbReference type="PROSITE" id="PS50016"/>
    </source>
</evidence>
<dbReference type="GO" id="GO:0005634">
    <property type="term" value="C:nucleus"/>
    <property type="evidence" value="ECO:0007669"/>
    <property type="project" value="UniProtKB-SubCell"/>
</dbReference>
<keyword evidence="5" id="KW-0805">Transcription regulation</keyword>
<proteinExistence type="predicted"/>
<keyword evidence="2" id="KW-0479">Metal-binding</keyword>
<accession>T1JA55</accession>
<feature type="compositionally biased region" description="Basic and acidic residues" evidence="9">
    <location>
        <begin position="228"/>
        <end position="256"/>
    </location>
</feature>
<dbReference type="eggNOG" id="KOG1634">
    <property type="taxonomic scope" value="Eukaryota"/>
</dbReference>
<dbReference type="PROSITE" id="PS50016">
    <property type="entry name" value="ZF_PHD_2"/>
    <property type="match status" value="1"/>
</dbReference>
<evidence type="ECO:0000256" key="8">
    <source>
        <dbReference type="PROSITE-ProRule" id="PRU00146"/>
    </source>
</evidence>
<dbReference type="SUPFAM" id="SSF160481">
    <property type="entry name" value="BRK domain-like"/>
    <property type="match status" value="1"/>
</dbReference>
<dbReference type="CDD" id="cd15552">
    <property type="entry name" value="PHD_PHF3_like"/>
    <property type="match status" value="1"/>
</dbReference>
<dbReference type="AlphaFoldDB" id="T1JA55"/>
<dbReference type="InterPro" id="IPR013083">
    <property type="entry name" value="Znf_RING/FYVE/PHD"/>
</dbReference>
<keyword evidence="7" id="KW-0539">Nucleus</keyword>
<dbReference type="InterPro" id="IPR001965">
    <property type="entry name" value="Znf_PHD"/>
</dbReference>
<dbReference type="InterPro" id="IPR011011">
    <property type="entry name" value="Znf_FYVE_PHD"/>
</dbReference>
<dbReference type="InterPro" id="IPR012921">
    <property type="entry name" value="SPOC_C"/>
</dbReference>
<dbReference type="Pfam" id="PF07533">
    <property type="entry name" value="BRK"/>
    <property type="match status" value="1"/>
</dbReference>